<protein>
    <submittedName>
        <fullName evidence="1">Uncharacterized protein</fullName>
    </submittedName>
</protein>
<accession>A0ACC1SDP3</accession>
<evidence type="ECO:0000313" key="2">
    <source>
        <dbReference type="Proteomes" id="UP001148629"/>
    </source>
</evidence>
<gene>
    <name evidence="1" type="ORF">NM208_g6307</name>
</gene>
<reference evidence="1" key="1">
    <citation type="submission" date="2022-08" db="EMBL/GenBank/DDBJ databases">
        <title>Genome Sequence of Fusarium decemcellulare.</title>
        <authorList>
            <person name="Buettner E."/>
        </authorList>
    </citation>
    <scope>NUCLEOTIDE SEQUENCE</scope>
    <source>
        <strain evidence="1">Babe19</strain>
    </source>
</reference>
<proteinExistence type="predicted"/>
<name>A0ACC1SDP3_9HYPO</name>
<comment type="caution">
    <text evidence="1">The sequence shown here is derived from an EMBL/GenBank/DDBJ whole genome shotgun (WGS) entry which is preliminary data.</text>
</comment>
<keyword evidence="2" id="KW-1185">Reference proteome</keyword>
<sequence length="670" mass="75271">MDETLQPTLDAIAGWITNPSQLAFDVGFGHIRGPAATAKGIRIPLRISLRMPDVAVIHVVPNFKKVHVIKGRERDPMLEGQDSPVHTHTYVEMIALLQRVRHTTIIIIDADPDFSADFSLALAATTTFAISAASDAGARMRVLSLSWEKIHPVTKALFGRGGVPQEFLVSDPGRTLPKLVEHEDGLMVLDRVADHLDREGRHHALCFRKLPEIGVWDSLTLSMNNFDAVKHLSGDPKRSIVHIETGMRVPGMFQGADFIHLITSDTARKKIFDLQTRQVLRVTVKLSASERKQQETWAQRTDCSNCYVYASATFLSGDNKRRPRRMNVLNAQADGFIAGLTAFAHWPSSFNYFAKSIHPMDTGHVLLDMRERLILRGLIKYDSNNMLGFSLALPRSMHQTFYEFLPLVGYDSRIAQFLCLGSRTDLVNTAKIQVAVVLTANAWSMFDLKPGGMGLEDQQTFGKKIRSGLLRDLSFYGTSFATLGLMKSYKIDADVHMIEADHHEVCDNWLWMNIPVVRKAWKMCSHFTNVWEDCGNAATQLPIDIHGNEGRYLSAAEADEVYLHLAQAFTDQMVRVTFHQSWQPKMEDVSSGRTIRCTVFAALAVDWRTIRAIDGDSFLGFYTSGTRIGEVIEIDDWNWIPYRIWSQWLEQSGTAGPNGHAIPHPNEDEA</sequence>
<evidence type="ECO:0000313" key="1">
    <source>
        <dbReference type="EMBL" id="KAJ3537449.1"/>
    </source>
</evidence>
<dbReference type="Proteomes" id="UP001148629">
    <property type="component" value="Unassembled WGS sequence"/>
</dbReference>
<dbReference type="EMBL" id="JANRMS010000578">
    <property type="protein sequence ID" value="KAJ3537449.1"/>
    <property type="molecule type" value="Genomic_DNA"/>
</dbReference>
<organism evidence="1 2">
    <name type="scientific">Fusarium decemcellulare</name>
    <dbReference type="NCBI Taxonomy" id="57161"/>
    <lineage>
        <taxon>Eukaryota</taxon>
        <taxon>Fungi</taxon>
        <taxon>Dikarya</taxon>
        <taxon>Ascomycota</taxon>
        <taxon>Pezizomycotina</taxon>
        <taxon>Sordariomycetes</taxon>
        <taxon>Hypocreomycetidae</taxon>
        <taxon>Hypocreales</taxon>
        <taxon>Nectriaceae</taxon>
        <taxon>Fusarium</taxon>
        <taxon>Fusarium decemcellulare species complex</taxon>
    </lineage>
</organism>